<organism evidence="8 9">
    <name type="scientific">Dispira parvispora</name>
    <dbReference type="NCBI Taxonomy" id="1520584"/>
    <lineage>
        <taxon>Eukaryota</taxon>
        <taxon>Fungi</taxon>
        <taxon>Fungi incertae sedis</taxon>
        <taxon>Zoopagomycota</taxon>
        <taxon>Kickxellomycotina</taxon>
        <taxon>Dimargaritomycetes</taxon>
        <taxon>Dimargaritales</taxon>
        <taxon>Dimargaritaceae</taxon>
        <taxon>Dispira</taxon>
    </lineage>
</organism>
<evidence type="ECO:0000256" key="5">
    <source>
        <dbReference type="ARBA" id="ARBA00022827"/>
    </source>
</evidence>
<keyword evidence="9" id="KW-1185">Reference proteome</keyword>
<feature type="non-terminal residue" evidence="8">
    <location>
        <position position="67"/>
    </location>
</feature>
<comment type="pathway">
    <text evidence="2 7">One-carbon metabolism; tetrahydrofolate interconversion.</text>
</comment>
<evidence type="ECO:0000256" key="7">
    <source>
        <dbReference type="RuleBase" id="RU004254"/>
    </source>
</evidence>
<dbReference type="OrthoDB" id="16284at2759"/>
<dbReference type="SUPFAM" id="SSF51730">
    <property type="entry name" value="FAD-linked oxidoreductase"/>
    <property type="match status" value="1"/>
</dbReference>
<dbReference type="EC" id="1.5.1.20" evidence="8"/>
<dbReference type="Pfam" id="PF02219">
    <property type="entry name" value="MTHFR"/>
    <property type="match status" value="1"/>
</dbReference>
<evidence type="ECO:0000256" key="2">
    <source>
        <dbReference type="ARBA" id="ARBA00004777"/>
    </source>
</evidence>
<evidence type="ECO:0000313" key="8">
    <source>
        <dbReference type="EMBL" id="KAJ1967990.1"/>
    </source>
</evidence>
<dbReference type="AlphaFoldDB" id="A0A9W8E8Z2"/>
<comment type="caution">
    <text evidence="8">The sequence shown here is derived from an EMBL/GenBank/DDBJ whole genome shotgun (WGS) entry which is preliminary data.</text>
</comment>
<evidence type="ECO:0000256" key="3">
    <source>
        <dbReference type="ARBA" id="ARBA00006743"/>
    </source>
</evidence>
<comment type="similarity">
    <text evidence="3">Belongs to the methylenetetrahydrofolate reductase family.</text>
</comment>
<dbReference type="GO" id="GO:0009086">
    <property type="term" value="P:methionine biosynthetic process"/>
    <property type="evidence" value="ECO:0007669"/>
    <property type="project" value="TreeGrafter"/>
</dbReference>
<dbReference type="InterPro" id="IPR029041">
    <property type="entry name" value="FAD-linked_oxidoreductase-like"/>
</dbReference>
<dbReference type="GO" id="GO:0004489">
    <property type="term" value="F:methylenetetrahydrofolate reductase [NAD(P)H] activity"/>
    <property type="evidence" value="ECO:0007669"/>
    <property type="project" value="UniProtKB-EC"/>
</dbReference>
<evidence type="ECO:0000256" key="4">
    <source>
        <dbReference type="ARBA" id="ARBA00022630"/>
    </source>
</evidence>
<dbReference type="GO" id="GO:0071949">
    <property type="term" value="F:FAD binding"/>
    <property type="evidence" value="ECO:0007669"/>
    <property type="project" value="TreeGrafter"/>
</dbReference>
<dbReference type="PANTHER" id="PTHR45754:SF3">
    <property type="entry name" value="METHYLENETETRAHYDROFOLATE REDUCTASE (NADPH)"/>
    <property type="match status" value="1"/>
</dbReference>
<dbReference type="Gene3D" id="3.20.20.220">
    <property type="match status" value="1"/>
</dbReference>
<dbReference type="EMBL" id="JANBPY010000247">
    <property type="protein sequence ID" value="KAJ1967990.1"/>
    <property type="molecule type" value="Genomic_DNA"/>
</dbReference>
<reference evidence="8" key="1">
    <citation type="submission" date="2022-07" db="EMBL/GenBank/DDBJ databases">
        <title>Phylogenomic reconstructions and comparative analyses of Kickxellomycotina fungi.</title>
        <authorList>
            <person name="Reynolds N.K."/>
            <person name="Stajich J.E."/>
            <person name="Barry K."/>
            <person name="Grigoriev I.V."/>
            <person name="Crous P."/>
            <person name="Smith M.E."/>
        </authorList>
    </citation>
    <scope>NUCLEOTIDE SEQUENCE</scope>
    <source>
        <strain evidence="8">RSA 1196</strain>
    </source>
</reference>
<dbReference type="InterPro" id="IPR003171">
    <property type="entry name" value="Mehydrof_redctse-like"/>
</dbReference>
<dbReference type="GO" id="GO:0005829">
    <property type="term" value="C:cytosol"/>
    <property type="evidence" value="ECO:0007669"/>
    <property type="project" value="TreeGrafter"/>
</dbReference>
<protein>
    <submittedName>
        <fullName evidence="8">Methylenetetrahydrofolate reductase (NAD(P)H) met13</fullName>
        <ecNumber evidence="8">1.5.1.20</ecNumber>
    </submittedName>
</protein>
<evidence type="ECO:0000256" key="6">
    <source>
        <dbReference type="ARBA" id="ARBA00023002"/>
    </source>
</evidence>
<evidence type="ECO:0000313" key="9">
    <source>
        <dbReference type="Proteomes" id="UP001150925"/>
    </source>
</evidence>
<keyword evidence="4" id="KW-0285">Flavoprotein</keyword>
<keyword evidence="6 8" id="KW-0560">Oxidoreductase</keyword>
<proteinExistence type="inferred from homology"/>
<evidence type="ECO:0000256" key="1">
    <source>
        <dbReference type="ARBA" id="ARBA00001974"/>
    </source>
</evidence>
<dbReference type="Proteomes" id="UP001150925">
    <property type="component" value="Unassembled WGS sequence"/>
</dbReference>
<gene>
    <name evidence="8" type="primary">MET13_1</name>
    <name evidence="8" type="ORF">IWQ62_001513</name>
</gene>
<dbReference type="PANTHER" id="PTHR45754">
    <property type="entry name" value="METHYLENETETRAHYDROFOLATE REDUCTASE"/>
    <property type="match status" value="1"/>
</dbReference>
<accession>A0A9W8E8Z2</accession>
<comment type="cofactor">
    <cofactor evidence="1">
        <name>FAD</name>
        <dbReference type="ChEBI" id="CHEBI:57692"/>
    </cofactor>
</comment>
<sequence>MKVIDKIETATKENRPFWSFEYFPPKTQQGVVNLYDRLERMYKLGPEFIDVTWGAGGTTSQLTTEIC</sequence>
<dbReference type="GO" id="GO:0035999">
    <property type="term" value="P:tetrahydrofolate interconversion"/>
    <property type="evidence" value="ECO:0007669"/>
    <property type="project" value="TreeGrafter"/>
</dbReference>
<name>A0A9W8E8Z2_9FUNG</name>
<keyword evidence="5" id="KW-0274">FAD</keyword>